<sequence length="44" mass="4587">MSETDSMADYLAQHPRLIGALFTMFVLLSQTGTAAASTASQVGP</sequence>
<organism evidence="1">
    <name type="scientific">Natronobacterium gregoryi</name>
    <dbReference type="NCBI Taxonomy" id="44930"/>
    <lineage>
        <taxon>Archaea</taxon>
        <taxon>Methanobacteriati</taxon>
        <taxon>Methanobacteriota</taxon>
        <taxon>Stenosarchaea group</taxon>
        <taxon>Halobacteria</taxon>
        <taxon>Halobacteriales</taxon>
        <taxon>Natrialbaceae</taxon>
        <taxon>Natronobacterium</taxon>
    </lineage>
</organism>
<dbReference type="Pfam" id="PF24335">
    <property type="entry name" value="DUF7503"/>
    <property type="match status" value="1"/>
</dbReference>
<protein>
    <submittedName>
        <fullName evidence="1">Uncharacterized protein</fullName>
    </submittedName>
</protein>
<proteinExistence type="predicted"/>
<dbReference type="GeneID" id="80367989"/>
<reference evidence="1" key="1">
    <citation type="submission" date="2016-10" db="EMBL/GenBank/DDBJ databases">
        <authorList>
            <person name="de Groot N.N."/>
        </authorList>
    </citation>
    <scope>NUCLEOTIDE SEQUENCE [LARGE SCALE GENOMIC DNA]</scope>
    <source>
        <strain evidence="1">SP2</strain>
    </source>
</reference>
<evidence type="ECO:0000313" key="1">
    <source>
        <dbReference type="EMBL" id="SFI72123.1"/>
    </source>
</evidence>
<accession>A0A1I3KI19</accession>
<dbReference type="AlphaFoldDB" id="A0A1I3KI19"/>
<gene>
    <name evidence="1" type="ORF">SAMN05443661_10476</name>
</gene>
<dbReference type="InterPro" id="IPR055926">
    <property type="entry name" value="DUF7503"/>
</dbReference>
<dbReference type="EMBL" id="FORO01000004">
    <property type="protein sequence ID" value="SFI72123.1"/>
    <property type="molecule type" value="Genomic_DNA"/>
</dbReference>
<name>A0A1I3KI19_9EURY</name>
<dbReference type="RefSeq" id="WP_005579343.1">
    <property type="nucleotide sequence ID" value="NZ_FORO01000004.1"/>
</dbReference>
<dbReference type="Proteomes" id="UP000182829">
    <property type="component" value="Unassembled WGS sequence"/>
</dbReference>